<keyword evidence="4" id="KW-0998">Cell outer membrane</keyword>
<dbReference type="PANTHER" id="PTHR34001:SF3">
    <property type="entry name" value="BLL7405 PROTEIN"/>
    <property type="match status" value="1"/>
</dbReference>
<evidence type="ECO:0000259" key="7">
    <source>
        <dbReference type="Pfam" id="PF13505"/>
    </source>
</evidence>
<keyword evidence="3" id="KW-0472">Membrane</keyword>
<accession>A0ABY6CGH2</accession>
<proteinExistence type="inferred from homology"/>
<dbReference type="PANTHER" id="PTHR34001">
    <property type="entry name" value="BLL7405 PROTEIN"/>
    <property type="match status" value="1"/>
</dbReference>
<comment type="similarity">
    <text evidence="5">Belongs to the Omp25/RopB family.</text>
</comment>
<evidence type="ECO:0000313" key="8">
    <source>
        <dbReference type="EMBL" id="UXN70332.1"/>
    </source>
</evidence>
<keyword evidence="9" id="KW-1185">Reference proteome</keyword>
<evidence type="ECO:0000256" key="2">
    <source>
        <dbReference type="ARBA" id="ARBA00022729"/>
    </source>
</evidence>
<dbReference type="EMBL" id="CP104965">
    <property type="protein sequence ID" value="UXN70332.1"/>
    <property type="molecule type" value="Genomic_DNA"/>
</dbReference>
<organism evidence="8 9">
    <name type="scientific">Devosia neptuniae</name>
    <dbReference type="NCBI Taxonomy" id="191302"/>
    <lineage>
        <taxon>Bacteria</taxon>
        <taxon>Pseudomonadati</taxon>
        <taxon>Pseudomonadota</taxon>
        <taxon>Alphaproteobacteria</taxon>
        <taxon>Hyphomicrobiales</taxon>
        <taxon>Devosiaceae</taxon>
        <taxon>Devosia</taxon>
    </lineage>
</organism>
<keyword evidence="2 6" id="KW-0732">Signal</keyword>
<dbReference type="Pfam" id="PF13505">
    <property type="entry name" value="OMP_b-brl"/>
    <property type="match status" value="1"/>
</dbReference>
<feature type="chain" id="PRO_5045386422" evidence="6">
    <location>
        <begin position="20"/>
        <end position="206"/>
    </location>
</feature>
<evidence type="ECO:0000256" key="5">
    <source>
        <dbReference type="ARBA" id="ARBA00038306"/>
    </source>
</evidence>
<evidence type="ECO:0000256" key="6">
    <source>
        <dbReference type="SAM" id="SignalP"/>
    </source>
</evidence>
<dbReference type="InterPro" id="IPR027385">
    <property type="entry name" value="Beta-barrel_OMP"/>
</dbReference>
<gene>
    <name evidence="8" type="ORF">N8A98_03800</name>
</gene>
<dbReference type="SUPFAM" id="SSF56925">
    <property type="entry name" value="OMPA-like"/>
    <property type="match status" value="1"/>
</dbReference>
<dbReference type="RefSeq" id="WP_262169294.1">
    <property type="nucleotide sequence ID" value="NZ_CP104965.1"/>
</dbReference>
<evidence type="ECO:0000313" key="9">
    <source>
        <dbReference type="Proteomes" id="UP001061862"/>
    </source>
</evidence>
<dbReference type="InterPro" id="IPR051692">
    <property type="entry name" value="OMP-like"/>
</dbReference>
<comment type="subcellular location">
    <subcellularLocation>
        <location evidence="1">Cell outer membrane</location>
    </subcellularLocation>
</comment>
<dbReference type="Proteomes" id="UP001061862">
    <property type="component" value="Chromosome"/>
</dbReference>
<feature type="domain" description="Outer membrane protein beta-barrel" evidence="7">
    <location>
        <begin position="7"/>
        <end position="206"/>
    </location>
</feature>
<reference evidence="8 9" key="1">
    <citation type="submission" date="2022-09" db="EMBL/GenBank/DDBJ databases">
        <title>Interaction between co-microsymbionts with complementary sets of symbiotic genes in legume-rhizobium systems.</title>
        <authorList>
            <person name="Safronova V."/>
            <person name="Sazanova A."/>
            <person name="Afonin A."/>
            <person name="Chirak E."/>
        </authorList>
    </citation>
    <scope>NUCLEOTIDE SEQUENCE [LARGE SCALE GENOMIC DNA]</scope>
    <source>
        <strain evidence="8 9">A18/4-1</strain>
    </source>
</reference>
<sequence length="206" mass="21800">MKKLVLFAFIALGASTAQAADIIAVQSPLPIAPAYAWSGAYLGIQGGGAWASGEFSGLGISSSEEANGGIFGAFAGYNYQLDNNVVLGIEGDLEYNWNEQEIFGAQFGTDWAGSVRGRLGYAFDRALIYATAGWATTQGYVDFPGLGKTEETFNGYTIGAGVDYAFTDNVFGRVEYRYSDYGDSDLGGVNVAVDQHALKVGLGIKF</sequence>
<evidence type="ECO:0000256" key="3">
    <source>
        <dbReference type="ARBA" id="ARBA00023136"/>
    </source>
</evidence>
<dbReference type="InterPro" id="IPR011250">
    <property type="entry name" value="OMP/PagP_B-barrel"/>
</dbReference>
<dbReference type="Gene3D" id="2.40.160.20">
    <property type="match status" value="1"/>
</dbReference>
<name>A0ABY6CGH2_9HYPH</name>
<evidence type="ECO:0000256" key="4">
    <source>
        <dbReference type="ARBA" id="ARBA00023237"/>
    </source>
</evidence>
<protein>
    <submittedName>
        <fullName evidence="8">Porin family protein</fullName>
    </submittedName>
</protein>
<evidence type="ECO:0000256" key="1">
    <source>
        <dbReference type="ARBA" id="ARBA00004442"/>
    </source>
</evidence>
<feature type="signal peptide" evidence="6">
    <location>
        <begin position="1"/>
        <end position="19"/>
    </location>
</feature>